<feature type="non-terminal residue" evidence="2">
    <location>
        <position position="164"/>
    </location>
</feature>
<reference evidence="2" key="1">
    <citation type="submission" date="2018-05" db="EMBL/GenBank/DDBJ databases">
        <authorList>
            <person name="Lanie J.A."/>
            <person name="Ng W.-L."/>
            <person name="Kazmierczak K.M."/>
            <person name="Andrzejewski T.M."/>
            <person name="Davidsen T.M."/>
            <person name="Wayne K.J."/>
            <person name="Tettelin H."/>
            <person name="Glass J.I."/>
            <person name="Rusch D."/>
            <person name="Podicherti R."/>
            <person name="Tsui H.-C.T."/>
            <person name="Winkler M.E."/>
        </authorList>
    </citation>
    <scope>NUCLEOTIDE SEQUENCE</scope>
</reference>
<dbReference type="SUPFAM" id="SSF51735">
    <property type="entry name" value="NAD(P)-binding Rossmann-fold domains"/>
    <property type="match status" value="1"/>
</dbReference>
<protein>
    <submittedName>
        <fullName evidence="2">Uncharacterized protein</fullName>
    </submittedName>
</protein>
<dbReference type="Pfam" id="PF00106">
    <property type="entry name" value="adh_short"/>
    <property type="match status" value="1"/>
</dbReference>
<evidence type="ECO:0000256" key="1">
    <source>
        <dbReference type="ARBA" id="ARBA00006484"/>
    </source>
</evidence>
<sequence>MTSLFDLKGKNAIITGSSRGIGKAIAYRMAEHGAQVIVTSRKIDACEEVAGEINNKFGADSAKAIACNISDKKQLKNLYSQSKEFYGETSTLVCNAAINPYFGPSINIPDEAFEKTMKSNVLSNFWMCNEVLPDMVSRKSGSIIIVSSIAGLHGSSMLGAYAIS</sequence>
<dbReference type="PANTHER" id="PTHR43943">
    <property type="entry name" value="DEHYDROGENASE/REDUCTASE (SDR FAMILY) MEMBER 4"/>
    <property type="match status" value="1"/>
</dbReference>
<organism evidence="2">
    <name type="scientific">marine metagenome</name>
    <dbReference type="NCBI Taxonomy" id="408172"/>
    <lineage>
        <taxon>unclassified sequences</taxon>
        <taxon>metagenomes</taxon>
        <taxon>ecological metagenomes</taxon>
    </lineage>
</organism>
<dbReference type="EMBL" id="UINC01013577">
    <property type="protein sequence ID" value="SVA58570.1"/>
    <property type="molecule type" value="Genomic_DNA"/>
</dbReference>
<dbReference type="InterPro" id="IPR036291">
    <property type="entry name" value="NAD(P)-bd_dom_sf"/>
</dbReference>
<dbReference type="CDD" id="cd05233">
    <property type="entry name" value="SDR_c"/>
    <property type="match status" value="1"/>
</dbReference>
<dbReference type="AlphaFoldDB" id="A0A381X1J1"/>
<gene>
    <name evidence="2" type="ORF">METZ01_LOCUS111424</name>
</gene>
<accession>A0A381X1J1</accession>
<dbReference type="PANTHER" id="PTHR43943:SF2">
    <property type="entry name" value="DEHYDROGENASE_REDUCTASE 4"/>
    <property type="match status" value="1"/>
</dbReference>
<dbReference type="PRINTS" id="PR00081">
    <property type="entry name" value="GDHRDH"/>
</dbReference>
<dbReference type="Gene3D" id="3.40.50.720">
    <property type="entry name" value="NAD(P)-binding Rossmann-like Domain"/>
    <property type="match status" value="1"/>
</dbReference>
<proteinExistence type="inferred from homology"/>
<comment type="similarity">
    <text evidence="1">Belongs to the short-chain dehydrogenases/reductases (SDR) family.</text>
</comment>
<name>A0A381X1J1_9ZZZZ</name>
<dbReference type="InterPro" id="IPR002347">
    <property type="entry name" value="SDR_fam"/>
</dbReference>
<evidence type="ECO:0000313" key="2">
    <source>
        <dbReference type="EMBL" id="SVA58570.1"/>
    </source>
</evidence>